<dbReference type="AlphaFoldDB" id="A0AAE0YTV0"/>
<dbReference type="Proteomes" id="UP001283361">
    <property type="component" value="Unassembled WGS sequence"/>
</dbReference>
<dbReference type="EMBL" id="JAWDGP010005555">
    <property type="protein sequence ID" value="KAK3756117.1"/>
    <property type="molecule type" value="Genomic_DNA"/>
</dbReference>
<organism evidence="1 2">
    <name type="scientific">Elysia crispata</name>
    <name type="common">lettuce slug</name>
    <dbReference type="NCBI Taxonomy" id="231223"/>
    <lineage>
        <taxon>Eukaryota</taxon>
        <taxon>Metazoa</taxon>
        <taxon>Spiralia</taxon>
        <taxon>Lophotrochozoa</taxon>
        <taxon>Mollusca</taxon>
        <taxon>Gastropoda</taxon>
        <taxon>Heterobranchia</taxon>
        <taxon>Euthyneura</taxon>
        <taxon>Panpulmonata</taxon>
        <taxon>Sacoglossa</taxon>
        <taxon>Placobranchoidea</taxon>
        <taxon>Plakobranchidae</taxon>
        <taxon>Elysia</taxon>
    </lineage>
</organism>
<keyword evidence="2" id="KW-1185">Reference proteome</keyword>
<name>A0AAE0YTV0_9GAST</name>
<evidence type="ECO:0000313" key="1">
    <source>
        <dbReference type="EMBL" id="KAK3756117.1"/>
    </source>
</evidence>
<reference evidence="1" key="1">
    <citation type="journal article" date="2023" name="G3 (Bethesda)">
        <title>A reference genome for the long-term kleptoplast-retaining sea slug Elysia crispata morphotype clarki.</title>
        <authorList>
            <person name="Eastman K.E."/>
            <person name="Pendleton A.L."/>
            <person name="Shaikh M.A."/>
            <person name="Suttiyut T."/>
            <person name="Ogas R."/>
            <person name="Tomko P."/>
            <person name="Gavelis G."/>
            <person name="Widhalm J.R."/>
            <person name="Wisecaver J.H."/>
        </authorList>
    </citation>
    <scope>NUCLEOTIDE SEQUENCE</scope>
    <source>
        <strain evidence="1">ECLA1</strain>
    </source>
</reference>
<proteinExistence type="predicted"/>
<protein>
    <submittedName>
        <fullName evidence="1">Uncharacterized protein</fullName>
    </submittedName>
</protein>
<evidence type="ECO:0000313" key="2">
    <source>
        <dbReference type="Proteomes" id="UP001283361"/>
    </source>
</evidence>
<accession>A0AAE0YTV0</accession>
<gene>
    <name evidence="1" type="ORF">RRG08_033002</name>
</gene>
<sequence length="99" mass="10780">MKAIGVSKKSSGSGEILLLEVVENGGKNRADRFLTTCRSSSQRSAAQTRVASIERVQDKLSLAAVNVLLTRQYLQTVQPQDMQADQRIDNPCLGTVCDN</sequence>
<comment type="caution">
    <text evidence="1">The sequence shown here is derived from an EMBL/GenBank/DDBJ whole genome shotgun (WGS) entry which is preliminary data.</text>
</comment>